<feature type="domain" description="UBA" evidence="10">
    <location>
        <begin position="159"/>
        <end position="199"/>
    </location>
</feature>
<evidence type="ECO:0000256" key="5">
    <source>
        <dbReference type="ARBA" id="ARBA00022942"/>
    </source>
</evidence>
<evidence type="ECO:0000259" key="11">
    <source>
        <dbReference type="PROSITE" id="PS50053"/>
    </source>
</evidence>
<keyword evidence="2" id="KW-0597">Phosphoprotein</keyword>
<accession>A0A7K9BM79</accession>
<dbReference type="OrthoDB" id="419317at2759"/>
<dbReference type="PROSITE" id="PS50053">
    <property type="entry name" value="UBIQUITIN_2"/>
    <property type="match status" value="1"/>
</dbReference>
<dbReference type="PRINTS" id="PR01839">
    <property type="entry name" value="RAD23PROTEIN"/>
</dbReference>
<evidence type="ECO:0000256" key="3">
    <source>
        <dbReference type="ARBA" id="ARBA00022737"/>
    </source>
</evidence>
<keyword evidence="8" id="KW-0963">Cytoplasm</keyword>
<dbReference type="GO" id="GO:0043161">
    <property type="term" value="P:proteasome-mediated ubiquitin-dependent protein catabolic process"/>
    <property type="evidence" value="ECO:0007669"/>
    <property type="project" value="UniProtKB-UniRule"/>
</dbReference>
<feature type="non-terminal residue" evidence="12">
    <location>
        <position position="378"/>
    </location>
</feature>
<comment type="caution">
    <text evidence="12">The sequence shown here is derived from an EMBL/GenBank/DDBJ whole genome shotgun (WGS) entry which is preliminary data.</text>
</comment>
<dbReference type="CDD" id="cd14428">
    <property type="entry name" value="UBA2_HR23B"/>
    <property type="match status" value="1"/>
</dbReference>
<dbReference type="AlphaFoldDB" id="A0A7K9BM79"/>
<keyword evidence="4 8" id="KW-0227">DNA damage</keyword>
<dbReference type="SUPFAM" id="SSF46934">
    <property type="entry name" value="UBA-like"/>
    <property type="match status" value="2"/>
</dbReference>
<dbReference type="PROSITE" id="PS50030">
    <property type="entry name" value="UBA"/>
    <property type="match status" value="2"/>
</dbReference>
<dbReference type="SMART" id="SM00165">
    <property type="entry name" value="UBA"/>
    <property type="match status" value="2"/>
</dbReference>
<dbReference type="GO" id="GO:0043130">
    <property type="term" value="F:ubiquitin binding"/>
    <property type="evidence" value="ECO:0007669"/>
    <property type="project" value="UniProtKB-UniRule"/>
</dbReference>
<evidence type="ECO:0000256" key="7">
    <source>
        <dbReference type="ARBA" id="ARBA00023242"/>
    </source>
</evidence>
<dbReference type="InterPro" id="IPR041811">
    <property type="entry name" value="RAD23A/B_UBA1"/>
</dbReference>
<keyword evidence="13" id="KW-1185">Reference proteome</keyword>
<dbReference type="PANTHER" id="PTHR10621">
    <property type="entry name" value="UV EXCISION REPAIR PROTEIN RAD23"/>
    <property type="match status" value="1"/>
</dbReference>
<evidence type="ECO:0000313" key="13">
    <source>
        <dbReference type="Proteomes" id="UP000574528"/>
    </source>
</evidence>
<keyword evidence="3" id="KW-0677">Repeat</keyword>
<dbReference type="Gene3D" id="3.10.20.90">
    <property type="entry name" value="Phosphatidylinositol 3-kinase Catalytic Subunit, Chain A, domain 1"/>
    <property type="match status" value="1"/>
</dbReference>
<dbReference type="CDD" id="cd14377">
    <property type="entry name" value="UBA1_Rad23"/>
    <property type="match status" value="1"/>
</dbReference>
<dbReference type="InterPro" id="IPR004806">
    <property type="entry name" value="Rad23"/>
</dbReference>
<dbReference type="Pfam" id="PF00627">
    <property type="entry name" value="UBA"/>
    <property type="match status" value="2"/>
</dbReference>
<dbReference type="GO" id="GO:0005829">
    <property type="term" value="C:cytosol"/>
    <property type="evidence" value="ECO:0007669"/>
    <property type="project" value="TreeGrafter"/>
</dbReference>
<reference evidence="12 13" key="1">
    <citation type="submission" date="2019-09" db="EMBL/GenBank/DDBJ databases">
        <title>Bird 10,000 Genomes (B10K) Project - Family phase.</title>
        <authorList>
            <person name="Zhang G."/>
        </authorList>
    </citation>
    <scope>NUCLEOTIDE SEQUENCE [LARGE SCALE GENOMIC DNA]</scope>
    <source>
        <strain evidence="12">B10K-DU-001-24</strain>
        <tissue evidence="12">Muscle</tissue>
    </source>
</reference>
<dbReference type="FunFam" id="1.10.8.10:FF:000002">
    <property type="entry name" value="UV excision repair protein RAD23 homolog"/>
    <property type="match status" value="1"/>
</dbReference>
<keyword evidence="6 8" id="KW-0234">DNA repair</keyword>
<dbReference type="InterPro" id="IPR015360">
    <property type="entry name" value="XPC-bd"/>
</dbReference>
<feature type="domain" description="Ubiquitin-like" evidence="11">
    <location>
        <begin position="1"/>
        <end position="56"/>
    </location>
</feature>
<dbReference type="Gene3D" id="1.10.8.10">
    <property type="entry name" value="DNA helicase RuvA subunit, C-terminal domain"/>
    <property type="match status" value="2"/>
</dbReference>
<protein>
    <recommendedName>
        <fullName evidence="8">UV excision repair protein RAD23</fullName>
    </recommendedName>
</protein>
<dbReference type="Pfam" id="PF00240">
    <property type="entry name" value="ubiquitin"/>
    <property type="match status" value="1"/>
</dbReference>
<dbReference type="InterPro" id="IPR006636">
    <property type="entry name" value="STI1_HS-bd"/>
</dbReference>
<dbReference type="InterPro" id="IPR000626">
    <property type="entry name" value="Ubiquitin-like_dom"/>
</dbReference>
<dbReference type="GO" id="GO:0000502">
    <property type="term" value="C:proteasome complex"/>
    <property type="evidence" value="ECO:0007669"/>
    <property type="project" value="UniProtKB-KW"/>
</dbReference>
<evidence type="ECO:0000256" key="6">
    <source>
        <dbReference type="ARBA" id="ARBA00023204"/>
    </source>
</evidence>
<organism evidence="12 13">
    <name type="scientific">Psilopogon haemacephalus</name>
    <name type="common">coppersmith barbet</name>
    <dbReference type="NCBI Taxonomy" id="2585815"/>
    <lineage>
        <taxon>Eukaryota</taxon>
        <taxon>Metazoa</taxon>
        <taxon>Chordata</taxon>
        <taxon>Craniata</taxon>
        <taxon>Vertebrata</taxon>
        <taxon>Euteleostomi</taxon>
        <taxon>Archelosauria</taxon>
        <taxon>Archosauria</taxon>
        <taxon>Dinosauria</taxon>
        <taxon>Saurischia</taxon>
        <taxon>Theropoda</taxon>
        <taxon>Coelurosauria</taxon>
        <taxon>Aves</taxon>
        <taxon>Neognathae</taxon>
        <taxon>Neoaves</taxon>
        <taxon>Telluraves</taxon>
        <taxon>Coraciimorphae</taxon>
        <taxon>Piciformes</taxon>
        <taxon>Megalaimidae</taxon>
        <taxon>Psilopogon</taxon>
    </lineage>
</organism>
<evidence type="ECO:0000256" key="4">
    <source>
        <dbReference type="ARBA" id="ARBA00022763"/>
    </source>
</evidence>
<dbReference type="SUPFAM" id="SSF54236">
    <property type="entry name" value="Ubiquitin-like"/>
    <property type="match status" value="1"/>
</dbReference>
<dbReference type="GO" id="GO:0006289">
    <property type="term" value="P:nucleotide-excision repair"/>
    <property type="evidence" value="ECO:0007669"/>
    <property type="project" value="UniProtKB-UniRule"/>
</dbReference>
<dbReference type="Pfam" id="PF09280">
    <property type="entry name" value="XPC-binding"/>
    <property type="match status" value="1"/>
</dbReference>
<keyword evidence="7 8" id="KW-0539">Nucleus</keyword>
<comment type="similarity">
    <text evidence="1 8">Belongs to the RAD23 family.</text>
</comment>
<dbReference type="GO" id="GO:0031593">
    <property type="term" value="F:polyubiquitin modification-dependent protein binding"/>
    <property type="evidence" value="ECO:0007669"/>
    <property type="project" value="UniProtKB-UniRule"/>
</dbReference>
<evidence type="ECO:0000259" key="10">
    <source>
        <dbReference type="PROSITE" id="PS50030"/>
    </source>
</evidence>
<dbReference type="InterPro" id="IPR036353">
    <property type="entry name" value="XPC-bd_sf"/>
</dbReference>
<dbReference type="Proteomes" id="UP000574528">
    <property type="component" value="Unassembled WGS sequence"/>
</dbReference>
<feature type="non-terminal residue" evidence="12">
    <location>
        <position position="1"/>
    </location>
</feature>
<dbReference type="EMBL" id="VWZI01001049">
    <property type="protein sequence ID" value="NXG41127.1"/>
    <property type="molecule type" value="Genomic_DNA"/>
</dbReference>
<feature type="compositionally biased region" description="Low complexity" evidence="9">
    <location>
        <begin position="130"/>
        <end position="145"/>
    </location>
</feature>
<dbReference type="GO" id="GO:0070628">
    <property type="term" value="F:proteasome binding"/>
    <property type="evidence" value="ECO:0007669"/>
    <property type="project" value="TreeGrafter"/>
</dbReference>
<evidence type="ECO:0000256" key="2">
    <source>
        <dbReference type="ARBA" id="ARBA00022553"/>
    </source>
</evidence>
<proteinExistence type="inferred from homology"/>
<evidence type="ECO:0000313" key="12">
    <source>
        <dbReference type="EMBL" id="NXG41127.1"/>
    </source>
</evidence>
<dbReference type="InterPro" id="IPR009060">
    <property type="entry name" value="UBA-like_sf"/>
</dbReference>
<sequence>KALKEKIESERGQDAFPVAGQKLIYAGKILNDETALKEYKIDEKNFVVVMVTKPKAAAGAAQQSNATTAISSTTAALEPVTVPIPAAAPVPTPVPPPPALDTVACESEPVSAPKEETPVEKPPAETPAALSSLSTDSTTGDTSRSNLFEDAISALVTGQSYENMVTEIMSMGYEREQVIAALRASFNNPDRAVEYLLMGIPGDNQAVAEPPQASNTGAPQSSAVAASVATIPTTTSSLGGHPLEFLRNQPQFQQMRQIIQQNPSLLPALLQQIGRENPQLLQQISQHQEHFIHMLNEPVLESRQGLSGSDDGAGTGGVVEAGNGHMNYIQVTPQEKEAIERLKALGFPEGLVIQAYFACEKNENLAANFLLQQNFDED</sequence>
<feature type="region of interest" description="Disordered" evidence="9">
    <location>
        <begin position="107"/>
        <end position="145"/>
    </location>
</feature>
<comment type="function">
    <text evidence="8">Multiubiquitin chain receptor involved in modulation of proteasomal degradation. Involved in nucleotide excision repair.</text>
</comment>
<dbReference type="SMART" id="SM00727">
    <property type="entry name" value="STI1"/>
    <property type="match status" value="1"/>
</dbReference>
<dbReference type="GO" id="GO:0005654">
    <property type="term" value="C:nucleoplasm"/>
    <property type="evidence" value="ECO:0007669"/>
    <property type="project" value="TreeGrafter"/>
</dbReference>
<dbReference type="Gene3D" id="1.10.10.540">
    <property type="entry name" value="XPC-binding domain"/>
    <property type="match status" value="1"/>
</dbReference>
<dbReference type="GO" id="GO:0003684">
    <property type="term" value="F:damaged DNA binding"/>
    <property type="evidence" value="ECO:0007669"/>
    <property type="project" value="UniProtKB-UniRule"/>
</dbReference>
<dbReference type="InterPro" id="IPR029071">
    <property type="entry name" value="Ubiquitin-like_domsf"/>
</dbReference>
<dbReference type="PANTHER" id="PTHR10621:SF13">
    <property type="entry name" value="UV EXCISION REPAIR PROTEIN RAD23 HOMOLOG B"/>
    <property type="match status" value="1"/>
</dbReference>
<name>A0A7K9BM79_9PICI</name>
<gene>
    <name evidence="12" type="primary">Rad23b</name>
    <name evidence="12" type="ORF">PSIHAE_R07023</name>
</gene>
<dbReference type="NCBIfam" id="TIGR00601">
    <property type="entry name" value="rad23"/>
    <property type="match status" value="1"/>
</dbReference>
<dbReference type="InterPro" id="IPR015940">
    <property type="entry name" value="UBA"/>
</dbReference>
<feature type="domain" description="UBA" evidence="10">
    <location>
        <begin position="333"/>
        <end position="373"/>
    </location>
</feature>
<keyword evidence="5" id="KW-0647">Proteasome</keyword>
<dbReference type="FunFam" id="1.10.10.540:FF:000001">
    <property type="entry name" value="UV excision repair protein RAD23 B"/>
    <property type="match status" value="1"/>
</dbReference>
<evidence type="ECO:0000256" key="9">
    <source>
        <dbReference type="SAM" id="MobiDB-lite"/>
    </source>
</evidence>
<evidence type="ECO:0000256" key="8">
    <source>
        <dbReference type="RuleBase" id="RU367049"/>
    </source>
</evidence>
<dbReference type="SUPFAM" id="SSF101238">
    <property type="entry name" value="XPC-binding domain"/>
    <property type="match status" value="1"/>
</dbReference>
<comment type="subcellular location">
    <subcellularLocation>
        <location evidence="8">Nucleus</location>
    </subcellularLocation>
    <subcellularLocation>
        <location evidence="8">Cytoplasm</location>
    </subcellularLocation>
</comment>
<evidence type="ECO:0000256" key="1">
    <source>
        <dbReference type="ARBA" id="ARBA00009878"/>
    </source>
</evidence>
<feature type="compositionally biased region" description="Basic and acidic residues" evidence="9">
    <location>
        <begin position="113"/>
        <end position="123"/>
    </location>
</feature>
<dbReference type="FunFam" id="1.10.8.10:FF:000003">
    <property type="entry name" value="UV excision repair protein RAD23 homolog"/>
    <property type="match status" value="1"/>
</dbReference>